<protein>
    <recommendedName>
        <fullName evidence="1">PRC-barrel domain-containing protein</fullName>
    </recommendedName>
</protein>
<dbReference type="Pfam" id="PF05239">
    <property type="entry name" value="PRC"/>
    <property type="match status" value="1"/>
</dbReference>
<dbReference type="Gene3D" id="3.90.50.10">
    <property type="entry name" value="Photosynthetic Reaction Center, subunit H, domain 2"/>
    <property type="match status" value="1"/>
</dbReference>
<comment type="caution">
    <text evidence="2">The sequence shown here is derived from an EMBL/GenBank/DDBJ whole genome shotgun (WGS) entry which is preliminary data.</text>
</comment>
<reference evidence="2 3" key="1">
    <citation type="journal article" date="2019" name="Int. J. Syst. Evol. Microbiol.">
        <title>The Global Catalogue of Microorganisms (GCM) 10K type strain sequencing project: providing services to taxonomists for standard genome sequencing and annotation.</title>
        <authorList>
            <consortium name="The Broad Institute Genomics Platform"/>
            <consortium name="The Broad Institute Genome Sequencing Center for Infectious Disease"/>
            <person name="Wu L."/>
            <person name="Ma J."/>
        </authorList>
    </citation>
    <scope>NUCLEOTIDE SEQUENCE [LARGE SCALE GENOMIC DNA]</scope>
    <source>
        <strain evidence="2 3">JCM 10671</strain>
    </source>
</reference>
<evidence type="ECO:0000313" key="2">
    <source>
        <dbReference type="EMBL" id="GAA0629736.1"/>
    </source>
</evidence>
<proteinExistence type="predicted"/>
<dbReference type="Proteomes" id="UP001500957">
    <property type="component" value="Unassembled WGS sequence"/>
</dbReference>
<evidence type="ECO:0000313" key="3">
    <source>
        <dbReference type="Proteomes" id="UP001500957"/>
    </source>
</evidence>
<dbReference type="SUPFAM" id="SSF50346">
    <property type="entry name" value="PRC-barrel domain"/>
    <property type="match status" value="1"/>
</dbReference>
<dbReference type="InterPro" id="IPR011033">
    <property type="entry name" value="PRC_barrel-like_sf"/>
</dbReference>
<accession>A0ABN1H5T3</accession>
<dbReference type="InterPro" id="IPR014747">
    <property type="entry name" value="Bac_photo_RC_H_C"/>
</dbReference>
<sequence>MPDSSVLKGQPLVDADGETVGRIDDVYVDPGSGRAEFLEVRTSRFRRKRHLVPLTRINVAGGAVTVPYPREKIVEAPLRPRRELTADDEALLRDYWHLPAVKNRP</sequence>
<gene>
    <name evidence="2" type="ORF">GCM10009547_36770</name>
</gene>
<dbReference type="RefSeq" id="WP_344607433.1">
    <property type="nucleotide sequence ID" value="NZ_BAAAHE010000036.1"/>
</dbReference>
<keyword evidence="3" id="KW-1185">Reference proteome</keyword>
<organism evidence="2 3">
    <name type="scientific">Sporichthya brevicatena</name>
    <dbReference type="NCBI Taxonomy" id="171442"/>
    <lineage>
        <taxon>Bacteria</taxon>
        <taxon>Bacillati</taxon>
        <taxon>Actinomycetota</taxon>
        <taxon>Actinomycetes</taxon>
        <taxon>Sporichthyales</taxon>
        <taxon>Sporichthyaceae</taxon>
        <taxon>Sporichthya</taxon>
    </lineage>
</organism>
<dbReference type="EMBL" id="BAAAHE010000036">
    <property type="protein sequence ID" value="GAA0629736.1"/>
    <property type="molecule type" value="Genomic_DNA"/>
</dbReference>
<name>A0ABN1H5T3_9ACTN</name>
<dbReference type="InterPro" id="IPR027275">
    <property type="entry name" value="PRC-brl_dom"/>
</dbReference>
<evidence type="ECO:0000259" key="1">
    <source>
        <dbReference type="Pfam" id="PF05239"/>
    </source>
</evidence>
<feature type="domain" description="PRC-barrel" evidence="1">
    <location>
        <begin position="7"/>
        <end position="72"/>
    </location>
</feature>